<dbReference type="InterPro" id="IPR002938">
    <property type="entry name" value="FAD-bd"/>
</dbReference>
<dbReference type="PANTHER" id="PTHR43004">
    <property type="entry name" value="TRK SYSTEM POTASSIUM UPTAKE PROTEIN"/>
    <property type="match status" value="1"/>
</dbReference>
<reference evidence="8" key="1">
    <citation type="submission" date="2016-09" db="EMBL/GenBank/DDBJ databases">
        <authorList>
            <person name="Jeantristanb JTB J.-T."/>
            <person name="Ricardo R."/>
        </authorList>
    </citation>
    <scope>NUCLEOTIDE SEQUENCE [LARGE SCALE GENOMIC DNA]</scope>
</reference>
<sequence length="693" mass="77131">MHRFRSLAGAGPAGLMAALCLTTYGFQVLHIDDRPEPTTAGRADGLQPRTLEVLRNIGSVKGKTAGKAGLAKRMIADGVRVYEVAFWDPTETEQLARTSRAPSCPEFIDVVDNYTLLLHQGLIENAFLDEIENRRAHLPSDKFVPAPHGGCFRPYLFETCSTELEDDPEYPVSCTFSHADTKQKYTVRAKYLFGNDGARSFVRRAISGGEVGDGEWQGKIRMLGDASEFIWGVMDVEIKTDFPDIMSKWLSIFLICSLIHSKDAGSIMVIPRENGLVRLYVQLQEDGTGKHYDRTAATEDICKARAAKIFQPYKIEWGRTDWFSVYQIGQRIASAYTLDERVFLGGDATHTHSPKAGQGMNISLLDMYSLSWRVNLVEKGMADRKILLPTYEIERRGIAEELLAFDRAYATLFSGKSPKSDQLTADATKAKAKGAVDAELFIETFKKNAFFTSGCGAVYGSNSILNALPDSPLVKNYAKKGIFNPEGTKLIAGRRLLPGKLTRAVDANQVRLQQEVKMNGAFRLNPHLRTPIENSVIVMAGQYEASNASLQAFDEFLSSSSSFFNVHRPKQGVQAAQVYNNYNSRHIETEARDPNFNPFFTFLTVFADPHTEWDIEALPFNLRVYRDQIYSDDIFDKRVPEVGTNAPLHGKYGVDVKKGSIVAVRPDGYVGAITSLDADGFEALNAYFKTFLI</sequence>
<dbReference type="STRING" id="269621.A0A238FQ90"/>
<evidence type="ECO:0000259" key="6">
    <source>
        <dbReference type="Pfam" id="PF07976"/>
    </source>
</evidence>
<evidence type="ECO:0000313" key="8">
    <source>
        <dbReference type="Proteomes" id="UP000198372"/>
    </source>
</evidence>
<evidence type="ECO:0000256" key="2">
    <source>
        <dbReference type="ARBA" id="ARBA00022630"/>
    </source>
</evidence>
<dbReference type="SUPFAM" id="SSF52833">
    <property type="entry name" value="Thioredoxin-like"/>
    <property type="match status" value="1"/>
</dbReference>
<dbReference type="InterPro" id="IPR036188">
    <property type="entry name" value="FAD/NAD-bd_sf"/>
</dbReference>
<dbReference type="Gene3D" id="3.30.9.10">
    <property type="entry name" value="D-Amino Acid Oxidase, subunit A, domain 2"/>
    <property type="match status" value="1"/>
</dbReference>
<evidence type="ECO:0000256" key="4">
    <source>
        <dbReference type="ARBA" id="ARBA00023002"/>
    </source>
</evidence>
<evidence type="ECO:0000259" key="5">
    <source>
        <dbReference type="Pfam" id="PF01494"/>
    </source>
</evidence>
<dbReference type="InterPro" id="IPR036249">
    <property type="entry name" value="Thioredoxin-like_sf"/>
</dbReference>
<dbReference type="InterPro" id="IPR050641">
    <property type="entry name" value="RIFMO-like"/>
</dbReference>
<feature type="domain" description="Phenol hydroxylase-like C-terminal dimerisation" evidence="6">
    <location>
        <begin position="471"/>
        <end position="693"/>
    </location>
</feature>
<feature type="domain" description="FAD-binding" evidence="5">
    <location>
        <begin position="169"/>
        <end position="405"/>
    </location>
</feature>
<dbReference type="PANTHER" id="PTHR43004:SF4">
    <property type="entry name" value="FAD-BINDING DOMAIN-CONTAINING PROTEIN"/>
    <property type="match status" value="1"/>
</dbReference>
<protein>
    <submittedName>
        <fullName evidence="7">BQ2448_7294 protein</fullName>
    </submittedName>
</protein>
<dbReference type="PRINTS" id="PR00420">
    <property type="entry name" value="RNGMNOXGNASE"/>
</dbReference>
<dbReference type="Pfam" id="PF01494">
    <property type="entry name" value="FAD_binding_3"/>
    <property type="match status" value="2"/>
</dbReference>
<dbReference type="Gene3D" id="3.50.50.60">
    <property type="entry name" value="FAD/NAD(P)-binding domain"/>
    <property type="match status" value="1"/>
</dbReference>
<dbReference type="Pfam" id="PF07976">
    <property type="entry name" value="Phe_hydrox_dim"/>
    <property type="match status" value="1"/>
</dbReference>
<keyword evidence="2" id="KW-0285">Flavoprotein</keyword>
<keyword evidence="8" id="KW-1185">Reference proteome</keyword>
<comment type="similarity">
    <text evidence="1">Belongs to the PheA/TfdB FAD monooxygenase family.</text>
</comment>
<dbReference type="GO" id="GO:0071949">
    <property type="term" value="F:FAD binding"/>
    <property type="evidence" value="ECO:0007669"/>
    <property type="project" value="InterPro"/>
</dbReference>
<dbReference type="Gene3D" id="3.40.30.20">
    <property type="match status" value="1"/>
</dbReference>
<gene>
    <name evidence="7" type="ORF">BQ2448_7294</name>
</gene>
<accession>A0A238FQ90</accession>
<keyword evidence="3" id="KW-0274">FAD</keyword>
<dbReference type="InterPro" id="IPR012941">
    <property type="entry name" value="Phe_hydrox_C_dim_dom"/>
</dbReference>
<keyword evidence="4" id="KW-0560">Oxidoreductase</keyword>
<dbReference type="SUPFAM" id="SSF51905">
    <property type="entry name" value="FAD/NAD(P)-binding domain"/>
    <property type="match status" value="1"/>
</dbReference>
<organism evidence="7 8">
    <name type="scientific">Microbotryum intermedium</name>
    <dbReference type="NCBI Taxonomy" id="269621"/>
    <lineage>
        <taxon>Eukaryota</taxon>
        <taxon>Fungi</taxon>
        <taxon>Dikarya</taxon>
        <taxon>Basidiomycota</taxon>
        <taxon>Pucciniomycotina</taxon>
        <taxon>Microbotryomycetes</taxon>
        <taxon>Microbotryales</taxon>
        <taxon>Microbotryaceae</taxon>
        <taxon>Microbotryum</taxon>
    </lineage>
</organism>
<dbReference type="GO" id="GO:0016709">
    <property type="term" value="F:oxidoreductase activity, acting on paired donors, with incorporation or reduction of molecular oxygen, NAD(P)H as one donor, and incorporation of one atom of oxygen"/>
    <property type="evidence" value="ECO:0007669"/>
    <property type="project" value="UniProtKB-ARBA"/>
</dbReference>
<evidence type="ECO:0000313" key="7">
    <source>
        <dbReference type="EMBL" id="SCV73368.1"/>
    </source>
</evidence>
<dbReference type="CDD" id="cd02979">
    <property type="entry name" value="PHOX_C"/>
    <property type="match status" value="1"/>
</dbReference>
<feature type="domain" description="FAD-binding" evidence="5">
    <location>
        <begin position="8"/>
        <end position="61"/>
    </location>
</feature>
<dbReference type="EMBL" id="FMSP01000018">
    <property type="protein sequence ID" value="SCV73368.1"/>
    <property type="molecule type" value="Genomic_DNA"/>
</dbReference>
<name>A0A238FQ90_9BASI</name>
<evidence type="ECO:0000256" key="1">
    <source>
        <dbReference type="ARBA" id="ARBA00007801"/>
    </source>
</evidence>
<proteinExistence type="inferred from homology"/>
<dbReference type="OrthoDB" id="1716816at2759"/>
<dbReference type="InterPro" id="IPR038220">
    <property type="entry name" value="PHOX_C_sf"/>
</dbReference>
<dbReference type="SUPFAM" id="SSF54373">
    <property type="entry name" value="FAD-linked reductases, C-terminal domain"/>
    <property type="match status" value="1"/>
</dbReference>
<dbReference type="Proteomes" id="UP000198372">
    <property type="component" value="Unassembled WGS sequence"/>
</dbReference>
<evidence type="ECO:0000256" key="3">
    <source>
        <dbReference type="ARBA" id="ARBA00022827"/>
    </source>
</evidence>
<dbReference type="AlphaFoldDB" id="A0A238FQ90"/>